<accession>A0A1Q9GVK5</accession>
<evidence type="ECO:0000313" key="7">
    <source>
        <dbReference type="Proteomes" id="UP000516656"/>
    </source>
</evidence>
<dbReference type="EMBL" id="AP018046">
    <property type="protein sequence ID" value="BAX54996.1"/>
    <property type="molecule type" value="Genomic_DNA"/>
</dbReference>
<keyword evidence="1" id="KW-0472">Membrane</keyword>
<dbReference type="Proteomes" id="UP000218676">
    <property type="component" value="Chromosome 1"/>
</dbReference>
<evidence type="ECO:0000313" key="2">
    <source>
        <dbReference type="EMBL" id="BAX51939.1"/>
    </source>
</evidence>
<dbReference type="RefSeq" id="WP_069107641.1">
    <property type="nucleotide sequence ID" value="NZ_AP018045.1"/>
</dbReference>
<keyword evidence="1" id="KW-1133">Transmembrane helix</keyword>
<dbReference type="EMBL" id="CP061854">
    <property type="protein sequence ID" value="QOD56123.1"/>
    <property type="molecule type" value="Genomic_DNA"/>
</dbReference>
<evidence type="ECO:0000313" key="3">
    <source>
        <dbReference type="EMBL" id="BAX54996.1"/>
    </source>
</evidence>
<evidence type="ECO:0000313" key="6">
    <source>
        <dbReference type="Proteomes" id="UP000218676"/>
    </source>
</evidence>
<reference evidence="5 7" key="3">
    <citation type="submission" date="2020-09" db="EMBL/GenBank/DDBJ databases">
        <title>Complete, closed and curated genome sequences of Photobacterium damselae subsp. piscicida isolates from Australia indicate localised evolution and additional plasmid-borne pathogenicity mechanisms.</title>
        <authorList>
            <person name="Baseggio L."/>
            <person name="Silayeva O."/>
            <person name="Buller N."/>
            <person name="Landos M."/>
            <person name="Engelstaedter J."/>
            <person name="Barnes A.C."/>
        </authorList>
    </citation>
    <scope>NUCLEOTIDE SEQUENCE [LARGE SCALE GENOMIC DNA]</scope>
    <source>
        <strain evidence="5 7">AS-16-0540-1</strain>
    </source>
</reference>
<dbReference type="EMBL" id="AP018045">
    <property type="protein sequence ID" value="BAX51939.1"/>
    <property type="molecule type" value="Genomic_DNA"/>
</dbReference>
<evidence type="ECO:0000313" key="4">
    <source>
        <dbReference type="EMBL" id="QOD56123.1"/>
    </source>
</evidence>
<dbReference type="AlphaFoldDB" id="A0A1Q9GVK5"/>
<dbReference type="Proteomes" id="UP000516656">
    <property type="component" value="Chromosome 2"/>
</dbReference>
<dbReference type="Proteomes" id="UP000516656">
    <property type="component" value="Chromosome 1"/>
</dbReference>
<sequence>MEFIDVGIGFLVGTATGTCGSYFAVKYTDIRKKKEHSSNQKKIFKSLSKEHHKLFVEMKSDLNNPKERYQFDFYLGHRQGLSSHGDGYVYYIDEHPELESIIKLLQSKSCISKISSGYKGHVSQYRFNEWFVNQLIKWNP</sequence>
<reference evidence="6" key="2">
    <citation type="submission" date="2017-05" db="EMBL/GenBank/DDBJ databases">
        <title>Whole genome sequence of fish pathogenic bacteria, Photobacterium damselae subsp. piscicida, strain 91-197, isolated from hybrid striped bass (Morone sp.) in USA.</title>
        <authorList>
            <person name="Teru Y."/>
            <person name="Hikima J."/>
            <person name="Kono T."/>
            <person name="Sakai M."/>
            <person name="Takano T."/>
            <person name="Hawke J.P."/>
            <person name="Takeyama H."/>
            <person name="Aoki T."/>
        </authorList>
    </citation>
    <scope>NUCLEOTIDE SEQUENCE [LARGE SCALE GENOMIC DNA]</scope>
    <source>
        <strain evidence="6">91-197</strain>
    </source>
</reference>
<evidence type="ECO:0000256" key="1">
    <source>
        <dbReference type="SAM" id="Phobius"/>
    </source>
</evidence>
<feature type="transmembrane region" description="Helical" evidence="1">
    <location>
        <begin position="6"/>
        <end position="25"/>
    </location>
</feature>
<proteinExistence type="predicted"/>
<keyword evidence="1" id="KW-0812">Transmembrane</keyword>
<evidence type="ECO:0000313" key="5">
    <source>
        <dbReference type="EMBL" id="QOD58533.1"/>
    </source>
</evidence>
<gene>
    <name evidence="4" type="ORF">IC627_12855</name>
    <name evidence="5" type="ORF">IC627_16985</name>
    <name evidence="2" type="ORF">PDPUS_1_00564</name>
    <name evidence="3" type="ORF">PDPUS_2_00410</name>
</gene>
<name>A0A1Q9GVK5_PHODP</name>
<organism evidence="5 7">
    <name type="scientific">Photobacterium damsela subsp. piscicida</name>
    <name type="common">Pasteurella piscicida</name>
    <dbReference type="NCBI Taxonomy" id="38294"/>
    <lineage>
        <taxon>Bacteria</taxon>
        <taxon>Pseudomonadati</taxon>
        <taxon>Pseudomonadota</taxon>
        <taxon>Gammaproteobacteria</taxon>
        <taxon>Vibrionales</taxon>
        <taxon>Vibrionaceae</taxon>
        <taxon>Photobacterium</taxon>
    </lineage>
</organism>
<protein>
    <submittedName>
        <fullName evidence="5">Uncharacterized protein</fullName>
    </submittedName>
</protein>
<dbReference type="Proteomes" id="UP000218676">
    <property type="component" value="Chromosome 2"/>
</dbReference>
<dbReference type="EMBL" id="CP061855">
    <property type="protein sequence ID" value="QOD58533.1"/>
    <property type="molecule type" value="Genomic_DNA"/>
</dbReference>
<reference evidence="2" key="1">
    <citation type="journal article" date="2017" name="Genome Announc.">
        <title>Whole-Genome Sequence of Photobacterium damselae subsp. piscicida Strain 91-197, Isolated from Hybrid Striped Bass (Morone sp.) in the United States.</title>
        <authorList>
            <person name="Teru Y."/>
            <person name="Hikima J."/>
            <person name="Kono T."/>
            <person name="Sakai M."/>
            <person name="Takano T."/>
            <person name="Hawke J.P."/>
            <person name="Takeyama H."/>
            <person name="Aoki T."/>
        </authorList>
    </citation>
    <scope>NUCLEOTIDE SEQUENCE</scope>
    <source>
        <strain evidence="2">91-197</strain>
    </source>
</reference>